<dbReference type="AlphaFoldDB" id="A0A172QWK5"/>
<evidence type="ECO:0000313" key="2">
    <source>
        <dbReference type="Proteomes" id="UP000076929"/>
    </source>
</evidence>
<accession>A0A172QWK5</accession>
<dbReference type="KEGG" id="ccjz:ccrud_13375"/>
<keyword evidence="2" id="KW-1185">Reference proteome</keyword>
<evidence type="ECO:0000313" key="1">
    <source>
        <dbReference type="EMBL" id="ANE05092.1"/>
    </source>
</evidence>
<sequence>MSYYRLAGYLWWFYEDDQWEVVRPGTSLADVLELYAFDAKLRTHVLRFSHSIEIWLRAAFTNHIAERHGSMGYLDPKIYANNDAFIRDLAKFDEMFGADSPERFVVAFHEKYNNRRPPIWMATELMSLGQLSKWYGNLREDSLRKAIAAEAGLNQHVLTSFLRLFTVLRNGAAHHSRIWNRQTALRGVRIRNVPALLQSALKGADESSIHYVLTIAAYIVQKVDPTSESIADLRMHLLTAKEEWLVEMDFPEQFQSDLLWTPRSDTTL</sequence>
<reference evidence="1 2" key="1">
    <citation type="submission" date="2016-05" db="EMBL/GenBank/DDBJ databases">
        <title>Complete genome sequence of Corynebacterium crudilactis, a new Corynebacterium species isolated from raw cow's milk.</title>
        <authorList>
            <person name="Christian R."/>
            <person name="Zimmermann J."/>
            <person name="Lipski A."/>
            <person name="Kalinowski J."/>
        </authorList>
    </citation>
    <scope>NUCLEOTIDE SEQUENCE [LARGE SCALE GENOMIC DNA]</scope>
    <source>
        <strain evidence="1 2">JZ16</strain>
    </source>
</reference>
<dbReference type="InterPro" id="IPR011664">
    <property type="entry name" value="Abi_system_AbiD/AbiF-like"/>
</dbReference>
<proteinExistence type="predicted"/>
<protein>
    <recommendedName>
        <fullName evidence="3">CAAX protease</fullName>
    </recommendedName>
</protein>
<dbReference type="EMBL" id="CP015622">
    <property type="protein sequence ID" value="ANE05092.1"/>
    <property type="molecule type" value="Genomic_DNA"/>
</dbReference>
<dbReference type="Pfam" id="PF07751">
    <property type="entry name" value="Abi_2"/>
    <property type="match status" value="1"/>
</dbReference>
<dbReference type="Proteomes" id="UP000076929">
    <property type="component" value="Chromosome"/>
</dbReference>
<organism evidence="1 2">
    <name type="scientific">Corynebacterium crudilactis</name>
    <dbReference type="NCBI Taxonomy" id="1652495"/>
    <lineage>
        <taxon>Bacteria</taxon>
        <taxon>Bacillati</taxon>
        <taxon>Actinomycetota</taxon>
        <taxon>Actinomycetes</taxon>
        <taxon>Mycobacteriales</taxon>
        <taxon>Corynebacteriaceae</taxon>
        <taxon>Corynebacterium</taxon>
    </lineage>
</organism>
<name>A0A172QWK5_9CORY</name>
<gene>
    <name evidence="1" type="ORF">ccrud_13375</name>
</gene>
<evidence type="ECO:0008006" key="3">
    <source>
        <dbReference type="Google" id="ProtNLM"/>
    </source>
</evidence>